<protein>
    <recommendedName>
        <fullName evidence="4">Cornifelin</fullName>
    </recommendedName>
</protein>
<gene>
    <name evidence="2" type="ORF">AMELA_G00082350</name>
</gene>
<dbReference type="Pfam" id="PF04749">
    <property type="entry name" value="PLAC8"/>
    <property type="match status" value="1"/>
</dbReference>
<comment type="similarity">
    <text evidence="1">Belongs to the cornifelin family.</text>
</comment>
<evidence type="ECO:0000313" key="3">
    <source>
        <dbReference type="Proteomes" id="UP000593565"/>
    </source>
</evidence>
<organism evidence="2 3">
    <name type="scientific">Ameiurus melas</name>
    <name type="common">Black bullhead</name>
    <name type="synonym">Silurus melas</name>
    <dbReference type="NCBI Taxonomy" id="219545"/>
    <lineage>
        <taxon>Eukaryota</taxon>
        <taxon>Metazoa</taxon>
        <taxon>Chordata</taxon>
        <taxon>Craniata</taxon>
        <taxon>Vertebrata</taxon>
        <taxon>Euteleostomi</taxon>
        <taxon>Actinopterygii</taxon>
        <taxon>Neopterygii</taxon>
        <taxon>Teleostei</taxon>
        <taxon>Ostariophysi</taxon>
        <taxon>Siluriformes</taxon>
        <taxon>Ictaluridae</taxon>
        <taxon>Ameiurus</taxon>
    </lineage>
</organism>
<evidence type="ECO:0000256" key="1">
    <source>
        <dbReference type="ARBA" id="ARBA00009024"/>
    </source>
</evidence>
<accession>A0A7J6B3T6</accession>
<comment type="caution">
    <text evidence="2">The sequence shown here is derived from an EMBL/GenBank/DDBJ whole genome shotgun (WGS) entry which is preliminary data.</text>
</comment>
<dbReference type="InterPro" id="IPR006461">
    <property type="entry name" value="PLAC_motif_containing"/>
</dbReference>
<evidence type="ECO:0008006" key="4">
    <source>
        <dbReference type="Google" id="ProtNLM"/>
    </source>
</evidence>
<dbReference type="PANTHER" id="PTHR15907">
    <property type="entry name" value="DUF614 FAMILY PROTEIN-RELATED"/>
    <property type="match status" value="1"/>
</dbReference>
<dbReference type="NCBIfam" id="TIGR01571">
    <property type="entry name" value="A_thal_Cys_rich"/>
    <property type="match status" value="1"/>
</dbReference>
<proteinExistence type="inferred from homology"/>
<dbReference type="EMBL" id="JAAGNN010000006">
    <property type="protein sequence ID" value="KAF4088378.1"/>
    <property type="molecule type" value="Genomic_DNA"/>
</dbReference>
<name>A0A7J6B3T6_AMEME</name>
<sequence>MNIWCIWDVRAEQNPQPDFLRNWAITAFTVGKKTLLPDILSEHSVTCLAPTFAKIYNLPRTKMMTYQTEVINTQPQVTVTSYTVSTGSSDWSSNVCDCCDDCGICLCGTFIPCILGCKVAQDHGESCCLPFLPGTMIALRTSIRDKFQINGSICDDWLVMTCCTLCGLCQMAREQKMRG</sequence>
<keyword evidence="3" id="KW-1185">Reference proteome</keyword>
<reference evidence="2 3" key="1">
    <citation type="submission" date="2020-02" db="EMBL/GenBank/DDBJ databases">
        <title>A chromosome-scale genome assembly of the black bullhead catfish (Ameiurus melas).</title>
        <authorList>
            <person name="Wen M."/>
            <person name="Zham M."/>
            <person name="Cabau C."/>
            <person name="Klopp C."/>
            <person name="Donnadieu C."/>
            <person name="Roques C."/>
            <person name="Bouchez O."/>
            <person name="Lampietro C."/>
            <person name="Jouanno E."/>
            <person name="Herpin A."/>
            <person name="Louis A."/>
            <person name="Berthelot C."/>
            <person name="Parey E."/>
            <person name="Roest-Crollius H."/>
            <person name="Braasch I."/>
            <person name="Postlethwait J."/>
            <person name="Robinson-Rechavi M."/>
            <person name="Echchiki A."/>
            <person name="Begum T."/>
            <person name="Montfort J."/>
            <person name="Schartl M."/>
            <person name="Bobe J."/>
            <person name="Guiguen Y."/>
        </authorList>
    </citation>
    <scope>NUCLEOTIDE SEQUENCE [LARGE SCALE GENOMIC DNA]</scope>
    <source>
        <strain evidence="2">M_S1</strain>
        <tissue evidence="2">Blood</tissue>
    </source>
</reference>
<evidence type="ECO:0000313" key="2">
    <source>
        <dbReference type="EMBL" id="KAF4088378.1"/>
    </source>
</evidence>
<dbReference type="AlphaFoldDB" id="A0A7J6B3T6"/>
<dbReference type="Proteomes" id="UP000593565">
    <property type="component" value="Unassembled WGS sequence"/>
</dbReference>